<dbReference type="PANTHER" id="PTHR12993">
    <property type="entry name" value="N-ACETYLGLUCOSAMINYL-PHOSPHATIDYLINOSITOL DE-N-ACETYLASE-RELATED"/>
    <property type="match status" value="1"/>
</dbReference>
<dbReference type="InterPro" id="IPR003737">
    <property type="entry name" value="GlcNAc_PI_deacetylase-related"/>
</dbReference>
<dbReference type="Gene3D" id="3.40.50.10320">
    <property type="entry name" value="LmbE-like"/>
    <property type="match status" value="1"/>
</dbReference>
<protein>
    <submittedName>
        <fullName evidence="1">PIG-L family deacetylase</fullName>
    </submittedName>
</protein>
<dbReference type="EMBL" id="WITC01000057">
    <property type="protein sequence ID" value="MQX15916.1"/>
    <property type="molecule type" value="Genomic_DNA"/>
</dbReference>
<proteinExistence type="predicted"/>
<dbReference type="OrthoDB" id="9790023at2"/>
<organism evidence="1 2">
    <name type="scientific">Sinorhizobium terangae</name>
    <dbReference type="NCBI Taxonomy" id="110322"/>
    <lineage>
        <taxon>Bacteria</taxon>
        <taxon>Pseudomonadati</taxon>
        <taxon>Pseudomonadota</taxon>
        <taxon>Alphaproteobacteria</taxon>
        <taxon>Hyphomicrobiales</taxon>
        <taxon>Rhizobiaceae</taxon>
        <taxon>Sinorhizobium/Ensifer group</taxon>
        <taxon>Sinorhizobium</taxon>
    </lineage>
</organism>
<evidence type="ECO:0000313" key="2">
    <source>
        <dbReference type="Proteomes" id="UP000439983"/>
    </source>
</evidence>
<dbReference type="RefSeq" id="WP_153439852.1">
    <property type="nucleotide sequence ID" value="NZ_JACIGA010000006.1"/>
</dbReference>
<dbReference type="SUPFAM" id="SSF102588">
    <property type="entry name" value="LmbE-like"/>
    <property type="match status" value="1"/>
</dbReference>
<keyword evidence="2" id="KW-1185">Reference proteome</keyword>
<comment type="caution">
    <text evidence="1">The sequence shown here is derived from an EMBL/GenBank/DDBJ whole genome shotgun (WGS) entry which is preliminary data.</text>
</comment>
<accession>A0A6N7LE59</accession>
<sequence>MDVSHISFGRTLVVAPHPDDEVLGAGGTIAKLASEGEEVFVAVVTEGKPPAFDPATIARTQAEAREAHRALGVRETLWLRLPAAQLAETAHATVNSTLLDVVRRLSPRTVLVPFVGDMHMDHQLTFTSALVACRPHQTEYPKLILAYETLSETNWNAPYLSPGFLPNVFVDITEHLDVKVKAMQMFASQLREAPHERSIATLRALATLRGATVMRQAAEAFVLVRHVI</sequence>
<gene>
    <name evidence="1" type="ORF">GHK62_14470</name>
</gene>
<name>A0A6N7LE59_SINTE</name>
<dbReference type="Pfam" id="PF02585">
    <property type="entry name" value="PIG-L"/>
    <property type="match status" value="1"/>
</dbReference>
<dbReference type="Proteomes" id="UP000439983">
    <property type="component" value="Unassembled WGS sequence"/>
</dbReference>
<evidence type="ECO:0000313" key="1">
    <source>
        <dbReference type="EMBL" id="MQX15916.1"/>
    </source>
</evidence>
<dbReference type="GO" id="GO:0016811">
    <property type="term" value="F:hydrolase activity, acting on carbon-nitrogen (but not peptide) bonds, in linear amides"/>
    <property type="evidence" value="ECO:0007669"/>
    <property type="project" value="TreeGrafter"/>
</dbReference>
<reference evidence="1 2" key="1">
    <citation type="journal article" date="2013" name="Genome Biol.">
        <title>Comparative genomics of the core and accessory genomes of 48 Sinorhizobium strains comprising five genospecies.</title>
        <authorList>
            <person name="Sugawara M."/>
            <person name="Epstein B."/>
            <person name="Badgley B.D."/>
            <person name="Unno T."/>
            <person name="Xu L."/>
            <person name="Reese J."/>
            <person name="Gyaneshwar P."/>
            <person name="Denny R."/>
            <person name="Mudge J."/>
            <person name="Bharti A.K."/>
            <person name="Farmer A.D."/>
            <person name="May G.D."/>
            <person name="Woodward J.E."/>
            <person name="Medigue C."/>
            <person name="Vallenet D."/>
            <person name="Lajus A."/>
            <person name="Rouy Z."/>
            <person name="Martinez-Vaz B."/>
            <person name="Tiffin P."/>
            <person name="Young N.D."/>
            <person name="Sadowsky M.J."/>
        </authorList>
    </citation>
    <scope>NUCLEOTIDE SEQUENCE [LARGE SCALE GENOMIC DNA]</scope>
    <source>
        <strain evidence="1 2">USDA4894</strain>
    </source>
</reference>
<dbReference type="AlphaFoldDB" id="A0A6N7LE59"/>
<dbReference type="PANTHER" id="PTHR12993:SF29">
    <property type="entry name" value="BLR3841 PROTEIN"/>
    <property type="match status" value="1"/>
</dbReference>
<dbReference type="InterPro" id="IPR024078">
    <property type="entry name" value="LmbE-like_dom_sf"/>
</dbReference>